<dbReference type="GO" id="GO:0030490">
    <property type="term" value="P:maturation of SSU-rRNA"/>
    <property type="evidence" value="ECO:0007669"/>
    <property type="project" value="EnsemblFungi"/>
</dbReference>
<sequence length="552" mass="64512">MFGTSYKLVYSRLISVSKIKISKRLINCHSCGIKLQDKNSEDTGYYIKPKVFTPKGINQLDEIRYLLYKNQLQNMGVPEQESMASEIDNKKDNLLICKRCNDAINHNNYKLDEFRSIEFRDLEKYIQSPSNIVNVVPLTEFPFHFERRLFENPDYTSSLLLTKCDTVIKDRKTLSKSLPSFIKSLLKKELDININKIVGISSIKSWNLANALSMMKNHSYLVGHANAGKSTLINSLIERYFGYKITKGINSSTKEQSIDENKRREFEANPGLFIKKQYSGVSHIPNLTRDILQYRIFNKVIFDLPGYSRDYDKNKLDSVIKKDWLDRIRKTNLFKIEKIRKKRYRTILGNEDGACYTIGGIFYLIPPSGTINQIIKYIPGEGYNFKNIESGITAFNNCNNKSNKIPHPLTKYCGIKDNIQDKGDYVRHVIPPFQGSIEIVLKDIGYLLLRTTGTYQYRGLHEIWCLRGIEVCIREPIENMNDIEFSNRPLISDTYEMGFEVEDTFNRMKEMYIERTEKDRMKRRFLNKGKDLVDIVKVKHNESPNLFWYFQW</sequence>
<dbReference type="PANTHER" id="PTHR46434:SF1">
    <property type="entry name" value="GENETIC INTERACTOR OF PROHIBITINS 3, MITOCHONDRIAL"/>
    <property type="match status" value="1"/>
</dbReference>
<keyword evidence="5" id="KW-1185">Reference proteome</keyword>
<evidence type="ECO:0000256" key="2">
    <source>
        <dbReference type="ARBA" id="ARBA00022946"/>
    </source>
</evidence>
<proteinExistence type="predicted"/>
<dbReference type="EMBL" id="HE806317">
    <property type="protein sequence ID" value="CCH59257.1"/>
    <property type="molecule type" value="Genomic_DNA"/>
</dbReference>
<evidence type="ECO:0000313" key="4">
    <source>
        <dbReference type="EMBL" id="CCH59257.1"/>
    </source>
</evidence>
<evidence type="ECO:0000256" key="1">
    <source>
        <dbReference type="ARBA" id="ARBA00018901"/>
    </source>
</evidence>
<dbReference type="InterPro" id="IPR050896">
    <property type="entry name" value="Mito_lipid_metab_GTPase"/>
</dbReference>
<dbReference type="OMA" id="IIPPFYG"/>
<dbReference type="FunCoup" id="I2GYQ5">
    <property type="interactions" value="105"/>
</dbReference>
<dbReference type="SUPFAM" id="SSF52540">
    <property type="entry name" value="P-loop containing nucleoside triphosphate hydrolases"/>
    <property type="match status" value="1"/>
</dbReference>
<dbReference type="InParanoid" id="I2GYQ5"/>
<gene>
    <name evidence="4" type="primary">TBLA0B04190</name>
    <name evidence="4" type="ORF">TBLA_0B04190</name>
</gene>
<dbReference type="GO" id="GO:0005743">
    <property type="term" value="C:mitochondrial inner membrane"/>
    <property type="evidence" value="ECO:0007669"/>
    <property type="project" value="EnsemblFungi"/>
</dbReference>
<dbReference type="AlphaFoldDB" id="I2GYQ5"/>
<dbReference type="STRING" id="1071380.I2GYQ5"/>
<dbReference type="InterPro" id="IPR027417">
    <property type="entry name" value="P-loop_NTPase"/>
</dbReference>
<dbReference type="eggNOG" id="ENOG502S0UP">
    <property type="taxonomic scope" value="Eukaryota"/>
</dbReference>
<protein>
    <recommendedName>
        <fullName evidence="1">Genetic interactor of prohibitins 3, mitochondrial</fullName>
    </recommendedName>
    <alternativeName>
        <fullName evidence="3">Found in mitochondrial proteome protein 38</fullName>
    </alternativeName>
</protein>
<evidence type="ECO:0000313" key="5">
    <source>
        <dbReference type="Proteomes" id="UP000002866"/>
    </source>
</evidence>
<dbReference type="GeneID" id="14493942"/>
<dbReference type="OrthoDB" id="1696305at2759"/>
<dbReference type="KEGG" id="tbl:TBLA_0B04190"/>
<organism evidence="4 5">
    <name type="scientific">Henningerozyma blattae (strain ATCC 34711 / CBS 6284 / DSM 70876 / NBRC 10599 / NRRL Y-10934 / UCD 77-7)</name>
    <name type="common">Yeast</name>
    <name type="synonym">Tetrapisispora blattae</name>
    <dbReference type="NCBI Taxonomy" id="1071380"/>
    <lineage>
        <taxon>Eukaryota</taxon>
        <taxon>Fungi</taxon>
        <taxon>Dikarya</taxon>
        <taxon>Ascomycota</taxon>
        <taxon>Saccharomycotina</taxon>
        <taxon>Saccharomycetes</taxon>
        <taxon>Saccharomycetales</taxon>
        <taxon>Saccharomycetaceae</taxon>
        <taxon>Henningerozyma</taxon>
    </lineage>
</organism>
<accession>I2GYQ5</accession>
<dbReference type="Gene3D" id="3.40.50.300">
    <property type="entry name" value="P-loop containing nucleotide triphosphate hydrolases"/>
    <property type="match status" value="1"/>
</dbReference>
<dbReference type="Proteomes" id="UP000002866">
    <property type="component" value="Chromosome 2"/>
</dbReference>
<reference evidence="4 5" key="1">
    <citation type="journal article" date="2011" name="Proc. Natl. Acad. Sci. U.S.A.">
        <title>Evolutionary erosion of yeast sex chromosomes by mating-type switching accidents.</title>
        <authorList>
            <person name="Gordon J.L."/>
            <person name="Armisen D."/>
            <person name="Proux-Wera E."/>
            <person name="Oheigeartaigh S.S."/>
            <person name="Byrne K.P."/>
            <person name="Wolfe K.H."/>
        </authorList>
    </citation>
    <scope>NUCLEOTIDE SEQUENCE [LARGE SCALE GENOMIC DNA]</scope>
    <source>
        <strain evidence="5">ATCC 34711 / CBS 6284 / DSM 70876 / NBRC 10599 / NRRL Y-10934 / UCD 77-7</strain>
    </source>
</reference>
<evidence type="ECO:0000256" key="3">
    <source>
        <dbReference type="ARBA" id="ARBA00031834"/>
    </source>
</evidence>
<name>I2GYQ5_HENB6</name>
<dbReference type="HOGENOM" id="CLU_025792_1_0_1"/>
<keyword evidence="2" id="KW-0809">Transit peptide</keyword>
<dbReference type="PANTHER" id="PTHR46434">
    <property type="entry name" value="GENETIC INTERACTOR OF PROHIBITINS 3, MITOCHONDRIAL"/>
    <property type="match status" value="1"/>
</dbReference>
<dbReference type="RefSeq" id="XP_004178776.1">
    <property type="nucleotide sequence ID" value="XM_004178728.1"/>
</dbReference>